<accession>W7EHZ2</accession>
<dbReference type="AlphaFoldDB" id="W7EHZ2"/>
<evidence type="ECO:0000313" key="1">
    <source>
        <dbReference type="EMBL" id="EUN26449.1"/>
    </source>
</evidence>
<name>W7EHZ2_BIPV3</name>
<keyword evidence="2" id="KW-1185">Reference proteome</keyword>
<proteinExistence type="predicted"/>
<dbReference type="Proteomes" id="UP000054337">
    <property type="component" value="Unassembled WGS sequence"/>
</dbReference>
<dbReference type="RefSeq" id="XP_014556034.1">
    <property type="nucleotide sequence ID" value="XM_014700548.1"/>
</dbReference>
<sequence length="61" mass="6597">RLSLPALHSRLLSWCPLPSDDVTLAAAPPPGSKLPAHLRVALLKQGTRILHTFRLKSGSFS</sequence>
<reference evidence="1 2" key="1">
    <citation type="journal article" date="2013" name="PLoS Genet.">
        <title>Comparative genome structure, secondary metabolite, and effector coding capacity across Cochliobolus pathogens.</title>
        <authorList>
            <person name="Condon B.J."/>
            <person name="Leng Y."/>
            <person name="Wu D."/>
            <person name="Bushley K.E."/>
            <person name="Ohm R.A."/>
            <person name="Otillar R."/>
            <person name="Martin J."/>
            <person name="Schackwitz W."/>
            <person name="Grimwood J."/>
            <person name="MohdZainudin N."/>
            <person name="Xue C."/>
            <person name="Wang R."/>
            <person name="Manning V.A."/>
            <person name="Dhillon B."/>
            <person name="Tu Z.J."/>
            <person name="Steffenson B.J."/>
            <person name="Salamov A."/>
            <person name="Sun H."/>
            <person name="Lowry S."/>
            <person name="LaButti K."/>
            <person name="Han J."/>
            <person name="Copeland A."/>
            <person name="Lindquist E."/>
            <person name="Barry K."/>
            <person name="Schmutz J."/>
            <person name="Baker S.E."/>
            <person name="Ciuffetti L.M."/>
            <person name="Grigoriev I.V."/>
            <person name="Zhong S."/>
            <person name="Turgeon B.G."/>
        </authorList>
    </citation>
    <scope>NUCLEOTIDE SEQUENCE [LARGE SCALE GENOMIC DNA]</scope>
    <source>
        <strain evidence="1 2">FI3</strain>
    </source>
</reference>
<dbReference type="GeneID" id="26248101"/>
<feature type="non-terminal residue" evidence="1">
    <location>
        <position position="1"/>
    </location>
</feature>
<protein>
    <submittedName>
        <fullName evidence="1">Uncharacterized protein</fullName>
    </submittedName>
</protein>
<dbReference type="EMBL" id="KI968739">
    <property type="protein sequence ID" value="EUN26449.1"/>
    <property type="molecule type" value="Genomic_DNA"/>
</dbReference>
<organism evidence="1 2">
    <name type="scientific">Bipolaris victoriae (strain FI3)</name>
    <name type="common">Victoria blight of oats agent</name>
    <name type="synonym">Cochliobolus victoriae</name>
    <dbReference type="NCBI Taxonomy" id="930091"/>
    <lineage>
        <taxon>Eukaryota</taxon>
        <taxon>Fungi</taxon>
        <taxon>Dikarya</taxon>
        <taxon>Ascomycota</taxon>
        <taxon>Pezizomycotina</taxon>
        <taxon>Dothideomycetes</taxon>
        <taxon>Pleosporomycetidae</taxon>
        <taxon>Pleosporales</taxon>
        <taxon>Pleosporineae</taxon>
        <taxon>Pleosporaceae</taxon>
        <taxon>Bipolaris</taxon>
    </lineage>
</organism>
<evidence type="ECO:0000313" key="2">
    <source>
        <dbReference type="Proteomes" id="UP000054337"/>
    </source>
</evidence>
<dbReference type="HOGENOM" id="CLU_2928864_0_0_1"/>
<gene>
    <name evidence="1" type="ORF">COCVIDRAFT_100746</name>
</gene>